<dbReference type="Pfam" id="PF13561">
    <property type="entry name" value="adh_short_C2"/>
    <property type="match status" value="1"/>
</dbReference>
<keyword evidence="6" id="KW-1185">Reference proteome</keyword>
<dbReference type="SUPFAM" id="SSF51735">
    <property type="entry name" value="NAD(P)-binding Rossmann-fold domains"/>
    <property type="match status" value="1"/>
</dbReference>
<feature type="compositionally biased region" description="Pro residues" evidence="3">
    <location>
        <begin position="1"/>
        <end position="11"/>
    </location>
</feature>
<comment type="caution">
    <text evidence="5">The sequence shown here is derived from an EMBL/GenBank/DDBJ whole genome shotgun (WGS) entry which is preliminary data.</text>
</comment>
<dbReference type="Proteomes" id="UP001267710">
    <property type="component" value="Unassembled WGS sequence"/>
</dbReference>
<dbReference type="EMBL" id="JAVIZX010000001">
    <property type="protein sequence ID" value="MDR6213885.1"/>
    <property type="molecule type" value="Genomic_DNA"/>
</dbReference>
<feature type="domain" description="Ketoreductase" evidence="4">
    <location>
        <begin position="32"/>
        <end position="218"/>
    </location>
</feature>
<proteinExistence type="inferred from homology"/>
<evidence type="ECO:0000313" key="5">
    <source>
        <dbReference type="EMBL" id="MDR6213885.1"/>
    </source>
</evidence>
<accession>A0ABU1I9K0</accession>
<dbReference type="PANTHER" id="PTHR43639">
    <property type="entry name" value="OXIDOREDUCTASE, SHORT-CHAIN DEHYDROGENASE/REDUCTASE FAMILY (AFU_ORTHOLOGUE AFUA_5G02870)"/>
    <property type="match status" value="1"/>
</dbReference>
<dbReference type="InterPro" id="IPR036291">
    <property type="entry name" value="NAD(P)-bd_dom_sf"/>
</dbReference>
<evidence type="ECO:0000259" key="4">
    <source>
        <dbReference type="SMART" id="SM00822"/>
    </source>
</evidence>
<dbReference type="NCBIfam" id="NF005559">
    <property type="entry name" value="PRK07231.1"/>
    <property type="match status" value="1"/>
</dbReference>
<dbReference type="PANTHER" id="PTHR43639:SF1">
    <property type="entry name" value="SHORT-CHAIN DEHYDROGENASE_REDUCTASE FAMILY PROTEIN"/>
    <property type="match status" value="1"/>
</dbReference>
<dbReference type="Gene3D" id="3.40.50.720">
    <property type="entry name" value="NAD(P)-binding Rossmann-like Domain"/>
    <property type="match status" value="1"/>
</dbReference>
<feature type="region of interest" description="Disordered" evidence="3">
    <location>
        <begin position="1"/>
        <end position="22"/>
    </location>
</feature>
<dbReference type="InterPro" id="IPR020904">
    <property type="entry name" value="Sc_DH/Rdtase_CS"/>
</dbReference>
<dbReference type="InterPro" id="IPR002347">
    <property type="entry name" value="SDR_fam"/>
</dbReference>
<dbReference type="SMART" id="SM00822">
    <property type="entry name" value="PKS_KR"/>
    <property type="match status" value="1"/>
</dbReference>
<reference evidence="5 6" key="1">
    <citation type="submission" date="2023-08" db="EMBL/GenBank/DDBJ databases">
        <title>Functional and genomic diversity of the sorghum phyllosphere microbiome.</title>
        <authorList>
            <person name="Shade A."/>
        </authorList>
    </citation>
    <scope>NUCLEOTIDE SEQUENCE [LARGE SCALE GENOMIC DNA]</scope>
    <source>
        <strain evidence="5 6">SORGH_AS_0335</strain>
    </source>
</reference>
<sequence>MTAPAPAPQPTPSHALSPAAAKAAGTPRLQGLVALVTGGAQGIGLGVAERLAQEGADIALHVRKEDERSRAAHDRITGTGSRCEVLAGDLRDVPRMQAVVREAQDAFGRLDVLVNNAGLELRADFLDTTEEDYDRVLDVNLKGAFFTAQAFARALRDARRPGRIIHMSSVHEDLPFPHFTSYCASKGGMRMLMRNMAIELAPLGITVNNVAPGAIRTPINQDLLANPQKLKALTAQIPLGRLGEPPDVAGAVVYLASPDAAYVTGTTLVVDGGLLWNYEEQ</sequence>
<name>A0ABU1I9K0_9BURK</name>
<evidence type="ECO:0000256" key="2">
    <source>
        <dbReference type="ARBA" id="ARBA00023002"/>
    </source>
</evidence>
<dbReference type="PROSITE" id="PS00061">
    <property type="entry name" value="ADH_SHORT"/>
    <property type="match status" value="1"/>
</dbReference>
<comment type="similarity">
    <text evidence="1">Belongs to the short-chain dehydrogenases/reductases (SDR) family.</text>
</comment>
<protein>
    <submittedName>
        <fullName evidence="5">Glucose 1-dehydrogenase</fullName>
        <ecNumber evidence="5">1.1.1.47</ecNumber>
    </submittedName>
</protein>
<dbReference type="GO" id="GO:0047936">
    <property type="term" value="F:glucose 1-dehydrogenase [NAD(P)+] activity"/>
    <property type="evidence" value="ECO:0007669"/>
    <property type="project" value="UniProtKB-EC"/>
</dbReference>
<dbReference type="PRINTS" id="PR00081">
    <property type="entry name" value="GDHRDH"/>
</dbReference>
<gene>
    <name evidence="5" type="ORF">QE399_001574</name>
</gene>
<dbReference type="PRINTS" id="PR00080">
    <property type="entry name" value="SDRFAMILY"/>
</dbReference>
<evidence type="ECO:0000256" key="3">
    <source>
        <dbReference type="SAM" id="MobiDB-lite"/>
    </source>
</evidence>
<keyword evidence="2 5" id="KW-0560">Oxidoreductase</keyword>
<dbReference type="RefSeq" id="WP_309827764.1">
    <property type="nucleotide sequence ID" value="NZ_JAVIZX010000001.1"/>
</dbReference>
<evidence type="ECO:0000256" key="1">
    <source>
        <dbReference type="ARBA" id="ARBA00006484"/>
    </source>
</evidence>
<evidence type="ECO:0000313" key="6">
    <source>
        <dbReference type="Proteomes" id="UP001267710"/>
    </source>
</evidence>
<dbReference type="EC" id="1.1.1.47" evidence="5"/>
<organism evidence="5 6">
    <name type="scientific">Paracidovorax wautersii</name>
    <dbReference type="NCBI Taxonomy" id="1177982"/>
    <lineage>
        <taxon>Bacteria</taxon>
        <taxon>Pseudomonadati</taxon>
        <taxon>Pseudomonadota</taxon>
        <taxon>Betaproteobacteria</taxon>
        <taxon>Burkholderiales</taxon>
        <taxon>Comamonadaceae</taxon>
        <taxon>Paracidovorax</taxon>
    </lineage>
</organism>
<dbReference type="InterPro" id="IPR057326">
    <property type="entry name" value="KR_dom"/>
</dbReference>